<dbReference type="InterPro" id="IPR036513">
    <property type="entry name" value="STAS_dom_sf"/>
</dbReference>
<dbReference type="Gene3D" id="3.30.750.24">
    <property type="entry name" value="STAS domain"/>
    <property type="match status" value="1"/>
</dbReference>
<reference evidence="4 5" key="1">
    <citation type="submission" date="2016-12" db="EMBL/GenBank/DDBJ databases">
        <title>The draft genome sequence of Actinophytocola xinjiangensis.</title>
        <authorList>
            <person name="Wang W."/>
            <person name="Yuan L."/>
        </authorList>
    </citation>
    <scope>NUCLEOTIDE SEQUENCE [LARGE SCALE GENOMIC DNA]</scope>
    <source>
        <strain evidence="4 5">CGMCC 4.4663</strain>
    </source>
</reference>
<dbReference type="InterPro" id="IPR002645">
    <property type="entry name" value="STAS_dom"/>
</dbReference>
<evidence type="ECO:0000256" key="1">
    <source>
        <dbReference type="ARBA" id="ARBA00009013"/>
    </source>
</evidence>
<proteinExistence type="inferred from homology"/>
<evidence type="ECO:0000313" key="4">
    <source>
        <dbReference type="EMBL" id="OLF06114.1"/>
    </source>
</evidence>
<gene>
    <name evidence="4" type="ORF">BLA60_32750</name>
</gene>
<sequence>MLRTCGLAEGIVVVKVIGDVDLATRSQLAGGLARAIAHPAPALLVCDLTGVDFLACTGVSALAEARSELAGRGGTLRAVAPDRAVRRVLRITGQFEPLGTVTDLRSALVGFAPVGATPLARKARRA</sequence>
<dbReference type="PANTHER" id="PTHR33495:SF2">
    <property type="entry name" value="ANTI-SIGMA FACTOR ANTAGONIST TM_1081-RELATED"/>
    <property type="match status" value="1"/>
</dbReference>
<dbReference type="AlphaFoldDB" id="A0A7Z0WGA8"/>
<feature type="domain" description="STAS" evidence="3">
    <location>
        <begin position="9"/>
        <end position="111"/>
    </location>
</feature>
<dbReference type="Proteomes" id="UP000185696">
    <property type="component" value="Unassembled WGS sequence"/>
</dbReference>
<evidence type="ECO:0000313" key="5">
    <source>
        <dbReference type="Proteomes" id="UP000185696"/>
    </source>
</evidence>
<dbReference type="CDD" id="cd07043">
    <property type="entry name" value="STAS_anti-anti-sigma_factors"/>
    <property type="match status" value="1"/>
</dbReference>
<dbReference type="GO" id="GO:0043856">
    <property type="term" value="F:anti-sigma factor antagonist activity"/>
    <property type="evidence" value="ECO:0007669"/>
    <property type="project" value="InterPro"/>
</dbReference>
<protein>
    <recommendedName>
        <fullName evidence="2">Anti-sigma factor antagonist</fullName>
    </recommendedName>
</protein>
<dbReference type="PROSITE" id="PS50801">
    <property type="entry name" value="STAS"/>
    <property type="match status" value="1"/>
</dbReference>
<keyword evidence="5" id="KW-1185">Reference proteome</keyword>
<evidence type="ECO:0000259" key="3">
    <source>
        <dbReference type="PROSITE" id="PS50801"/>
    </source>
</evidence>
<dbReference type="Pfam" id="PF01740">
    <property type="entry name" value="STAS"/>
    <property type="match status" value="1"/>
</dbReference>
<evidence type="ECO:0000256" key="2">
    <source>
        <dbReference type="RuleBase" id="RU003749"/>
    </source>
</evidence>
<dbReference type="EMBL" id="MSIF01000023">
    <property type="protein sequence ID" value="OLF06114.1"/>
    <property type="molecule type" value="Genomic_DNA"/>
</dbReference>
<dbReference type="NCBIfam" id="TIGR00377">
    <property type="entry name" value="ant_ant_sig"/>
    <property type="match status" value="1"/>
</dbReference>
<dbReference type="SUPFAM" id="SSF52091">
    <property type="entry name" value="SpoIIaa-like"/>
    <property type="match status" value="1"/>
</dbReference>
<name>A0A7Z0WGA8_9PSEU</name>
<organism evidence="4 5">
    <name type="scientific">Actinophytocola xinjiangensis</name>
    <dbReference type="NCBI Taxonomy" id="485602"/>
    <lineage>
        <taxon>Bacteria</taxon>
        <taxon>Bacillati</taxon>
        <taxon>Actinomycetota</taxon>
        <taxon>Actinomycetes</taxon>
        <taxon>Pseudonocardiales</taxon>
        <taxon>Pseudonocardiaceae</taxon>
    </lineage>
</organism>
<accession>A0A7Z0WGA8</accession>
<dbReference type="PANTHER" id="PTHR33495">
    <property type="entry name" value="ANTI-SIGMA FACTOR ANTAGONIST TM_1081-RELATED-RELATED"/>
    <property type="match status" value="1"/>
</dbReference>
<dbReference type="InterPro" id="IPR003658">
    <property type="entry name" value="Anti-sigma_ant"/>
</dbReference>
<comment type="similarity">
    <text evidence="1 2">Belongs to the anti-sigma-factor antagonist family.</text>
</comment>
<comment type="caution">
    <text evidence="4">The sequence shown here is derived from an EMBL/GenBank/DDBJ whole genome shotgun (WGS) entry which is preliminary data.</text>
</comment>